<dbReference type="PANTHER" id="PTHR31616">
    <property type="entry name" value="TREHALASE"/>
    <property type="match status" value="1"/>
</dbReference>
<dbReference type="InterPro" id="IPR008928">
    <property type="entry name" value="6-hairpin_glycosidase_sf"/>
</dbReference>
<dbReference type="Pfam" id="PF00723">
    <property type="entry name" value="Glyco_hydro_15"/>
    <property type="match status" value="1"/>
</dbReference>
<dbReference type="AlphaFoldDB" id="A0A2S8SS71"/>
<gene>
    <name evidence="2" type="ORF">B1R32_110103</name>
</gene>
<evidence type="ECO:0000313" key="3">
    <source>
        <dbReference type="Proteomes" id="UP000237684"/>
    </source>
</evidence>
<proteinExistence type="predicted"/>
<reference evidence="2 3" key="1">
    <citation type="journal article" date="2018" name="Syst. Appl. Microbiol.">
        <title>Abditibacterium utsteinense sp. nov., the first cultivated member of candidate phylum FBP, isolated from ice-free Antarctic soil samples.</title>
        <authorList>
            <person name="Tahon G."/>
            <person name="Tytgat B."/>
            <person name="Lebbe L."/>
            <person name="Carlier A."/>
            <person name="Willems A."/>
        </authorList>
    </citation>
    <scope>NUCLEOTIDE SEQUENCE [LARGE SCALE GENOMIC DNA]</scope>
    <source>
        <strain evidence="2 3">LMG 29911</strain>
    </source>
</reference>
<dbReference type="InterPro" id="IPR014718">
    <property type="entry name" value="GH-type_carb-bd"/>
</dbReference>
<keyword evidence="3" id="KW-1185">Reference proteome</keyword>
<feature type="domain" description="GH15-like" evidence="1">
    <location>
        <begin position="425"/>
        <end position="618"/>
    </location>
</feature>
<comment type="caution">
    <text evidence="2">The sequence shown here is derived from an EMBL/GenBank/DDBJ whole genome shotgun (WGS) entry which is preliminary data.</text>
</comment>
<accession>A0A2S8SS71</accession>
<dbReference type="OrthoDB" id="3902805at2"/>
<dbReference type="RefSeq" id="WP_105484049.1">
    <property type="nucleotide sequence ID" value="NZ_NIGF01000010.1"/>
</dbReference>
<dbReference type="Proteomes" id="UP000237684">
    <property type="component" value="Unassembled WGS sequence"/>
</dbReference>
<dbReference type="EMBL" id="NIGF01000010">
    <property type="protein sequence ID" value="PQV63637.1"/>
    <property type="molecule type" value="Genomic_DNA"/>
</dbReference>
<dbReference type="GO" id="GO:0005975">
    <property type="term" value="P:carbohydrate metabolic process"/>
    <property type="evidence" value="ECO:0007669"/>
    <property type="project" value="InterPro"/>
</dbReference>
<dbReference type="GO" id="GO:0004553">
    <property type="term" value="F:hydrolase activity, hydrolyzing O-glycosyl compounds"/>
    <property type="evidence" value="ECO:0007669"/>
    <property type="project" value="UniProtKB-ARBA"/>
</dbReference>
<dbReference type="Gene3D" id="2.70.98.10">
    <property type="match status" value="1"/>
</dbReference>
<dbReference type="Gene3D" id="1.50.10.10">
    <property type="match status" value="1"/>
</dbReference>
<name>A0A2S8SS71_9BACT</name>
<dbReference type="InterPro" id="IPR012341">
    <property type="entry name" value="6hp_glycosidase-like_sf"/>
</dbReference>
<dbReference type="SUPFAM" id="SSF48208">
    <property type="entry name" value="Six-hairpin glycosidases"/>
    <property type="match status" value="1"/>
</dbReference>
<dbReference type="InterPro" id="IPR011613">
    <property type="entry name" value="GH15-like"/>
</dbReference>
<organism evidence="2 3">
    <name type="scientific">Abditibacterium utsteinense</name>
    <dbReference type="NCBI Taxonomy" id="1960156"/>
    <lineage>
        <taxon>Bacteria</taxon>
        <taxon>Pseudomonadati</taxon>
        <taxon>Abditibacteriota</taxon>
        <taxon>Abditibacteriia</taxon>
        <taxon>Abditibacteriales</taxon>
        <taxon>Abditibacteriaceae</taxon>
        <taxon>Abditibacterium</taxon>
    </lineage>
</organism>
<dbReference type="GO" id="GO:0030246">
    <property type="term" value="F:carbohydrate binding"/>
    <property type="evidence" value="ECO:0007669"/>
    <property type="project" value="InterPro"/>
</dbReference>
<protein>
    <submittedName>
        <fullName evidence="2">Glucoamylase (Glucan-1,4-alpha-glucosidase), GH15 family</fullName>
    </submittedName>
</protein>
<dbReference type="InParanoid" id="A0A2S8SS71"/>
<dbReference type="PANTHER" id="PTHR31616:SF0">
    <property type="entry name" value="GLUCAN 1,4-ALPHA-GLUCOSIDASE"/>
    <property type="match status" value="1"/>
</dbReference>
<evidence type="ECO:0000259" key="1">
    <source>
        <dbReference type="Pfam" id="PF00723"/>
    </source>
</evidence>
<evidence type="ECO:0000313" key="2">
    <source>
        <dbReference type="EMBL" id="PQV63637.1"/>
    </source>
</evidence>
<sequence length="671" mass="73976">MPVFLPTATLGNTQNLLSLGGAGEIMAWFYPHKDAPQHVHECLPCVYLGHAGQGDLHWSFGPHFERSQAYLPASNALQTTLQGLGFKITYTDLVPDEFPALVRQIEVENISNAPRNGGFYLYGDWNLGGIRAGNSATMQRDDHILLQNHRDAALAIGGDAMQGWHVGKAGRNWGNNARTALENGVLTCQDLEIGDVNWACGFYAELAPGEKISKTLILALGESSKDAISHLKNARAIPFESHLQNRLDSDKKWLQSGRETLENSGATLPEDLKNAYERSLLCLPLLCGQEGVAVAAPEFDPEFEACGGYGYLWPRDGGEYVSGLQDAGYPQFSEKFFDWCAKYQDESGLWHQRYFLNGEPGPNWCLPPETLQIDQVGAVLWAFGKWFGAQIPAETSPVETALHTLRGLVLPDATAKIEQASLAKLRGQNVKPTHREMIRRAADYLISRQDETTGVHKNAFDTWETFVGSFTYSNAAIHAAFVTAFQILGEQKYADAAQKMKRGVLQHFVRDNGTYKYLTRGFKSDGSPDLVVDSASLGAIEPFELLDLDVPEELELAVGTLRAVTEKLEVDWMGARAIRRFEGDEYVGGVPACVNTLWMARCCLHIATKNEDKELIERAQGYLQVVLKRATPTGLLPELMQGPTGQQYWAAPHGWAMASFVSGVLKLAALK</sequence>